<dbReference type="InterPro" id="IPR027485">
    <property type="entry name" value="AMMECR1_N"/>
</dbReference>
<dbReference type="InterPro" id="IPR002733">
    <property type="entry name" value="AMMECR1_domain"/>
</dbReference>
<dbReference type="KEGG" id="acp:A2cp1_1250"/>
<reference evidence="2" key="1">
    <citation type="submission" date="2009-01" db="EMBL/GenBank/DDBJ databases">
        <title>Complete sequence of Anaeromyxobacter dehalogenans 2CP-1.</title>
        <authorList>
            <consortium name="US DOE Joint Genome Institute"/>
            <person name="Lucas S."/>
            <person name="Copeland A."/>
            <person name="Lapidus A."/>
            <person name="Glavina del Rio T."/>
            <person name="Dalin E."/>
            <person name="Tice H."/>
            <person name="Bruce D."/>
            <person name="Goodwin L."/>
            <person name="Pitluck S."/>
            <person name="Saunders E."/>
            <person name="Brettin T."/>
            <person name="Detter J.C."/>
            <person name="Han C."/>
            <person name="Larimer F."/>
            <person name="Land M."/>
            <person name="Hauser L."/>
            <person name="Kyrpides N."/>
            <person name="Ovchinnikova G."/>
            <person name="Beliaev A.S."/>
            <person name="Richardson P."/>
        </authorList>
    </citation>
    <scope>NUCLEOTIDE SEQUENCE</scope>
    <source>
        <strain evidence="2">2CP-1</strain>
    </source>
</reference>
<dbReference type="PANTHER" id="PTHR13016">
    <property type="entry name" value="AMMECR1 HOMOLOG"/>
    <property type="match status" value="1"/>
</dbReference>
<proteinExistence type="predicted"/>
<dbReference type="EMBL" id="CP001359">
    <property type="protein sequence ID" value="ACL64594.1"/>
    <property type="molecule type" value="Genomic_DNA"/>
</dbReference>
<dbReference type="NCBIfam" id="TIGR00296">
    <property type="entry name" value="TIGR00296 family protein"/>
    <property type="match status" value="1"/>
</dbReference>
<dbReference type="RefSeq" id="WP_012632573.1">
    <property type="nucleotide sequence ID" value="NC_011891.1"/>
</dbReference>
<dbReference type="InterPro" id="IPR027623">
    <property type="entry name" value="AmmeMemoSam_A"/>
</dbReference>
<dbReference type="InterPro" id="IPR036071">
    <property type="entry name" value="AMMECR1_dom_sf"/>
</dbReference>
<dbReference type="Pfam" id="PF01871">
    <property type="entry name" value="AMMECR1"/>
    <property type="match status" value="1"/>
</dbReference>
<dbReference type="PROSITE" id="PS51112">
    <property type="entry name" value="AMMECR1"/>
    <property type="match status" value="1"/>
</dbReference>
<gene>
    <name evidence="2" type="ordered locus">A2cp1_1250</name>
</gene>
<accession>B8JGC3</accession>
<name>B8JGC3_ANAD2</name>
<protein>
    <submittedName>
        <fullName evidence="2">AMMECR1 domain protein</fullName>
    </submittedName>
</protein>
<evidence type="ECO:0000313" key="3">
    <source>
        <dbReference type="Proteomes" id="UP000007089"/>
    </source>
</evidence>
<dbReference type="Proteomes" id="UP000007089">
    <property type="component" value="Chromosome"/>
</dbReference>
<evidence type="ECO:0000259" key="1">
    <source>
        <dbReference type="PROSITE" id="PS51112"/>
    </source>
</evidence>
<dbReference type="Gene3D" id="3.30.700.20">
    <property type="entry name" value="Hypothetical protein ph0010, domain 1"/>
    <property type="match status" value="1"/>
</dbReference>
<sequence length="184" mass="19486">MTPLSATDRAALLGIARGAILAHLGLTPPRPLPEDGALGERRGAFVTLEVDGELRGCIGTFQPAGSLAATVAAMAVAAAHEDPRFPPLAAEEIARLTLSVSALGLPRRMADPGELHVGRHGLLVKQGWHRGALLPRVAVEHGWDAATFLKHVCLKAGLPARAWQEPDAEVEVFEADEFGEEPKH</sequence>
<evidence type="ECO:0000313" key="2">
    <source>
        <dbReference type="EMBL" id="ACL64594.1"/>
    </source>
</evidence>
<organism evidence="2 3">
    <name type="scientific">Anaeromyxobacter dehalogenans (strain ATCC BAA-258 / DSM 21875 / 2CP-1)</name>
    <dbReference type="NCBI Taxonomy" id="455488"/>
    <lineage>
        <taxon>Bacteria</taxon>
        <taxon>Pseudomonadati</taxon>
        <taxon>Myxococcota</taxon>
        <taxon>Myxococcia</taxon>
        <taxon>Myxococcales</taxon>
        <taxon>Cystobacterineae</taxon>
        <taxon>Anaeromyxobacteraceae</taxon>
        <taxon>Anaeromyxobacter</taxon>
    </lineage>
</organism>
<dbReference type="SUPFAM" id="SSF143447">
    <property type="entry name" value="AMMECR1-like"/>
    <property type="match status" value="1"/>
</dbReference>
<dbReference type="NCBIfam" id="TIGR04335">
    <property type="entry name" value="AmmeMemoSam_A"/>
    <property type="match status" value="1"/>
</dbReference>
<feature type="domain" description="AMMECR1" evidence="1">
    <location>
        <begin position="1"/>
        <end position="184"/>
    </location>
</feature>
<dbReference type="PANTHER" id="PTHR13016:SF0">
    <property type="entry name" value="AMME SYNDROME CANDIDATE GENE 1 PROTEIN"/>
    <property type="match status" value="1"/>
</dbReference>
<dbReference type="AlphaFoldDB" id="B8JGC3"/>
<keyword evidence="3" id="KW-1185">Reference proteome</keyword>
<dbReference type="HOGENOM" id="CLU_095686_1_1_7"/>
<dbReference type="Gene3D" id="3.30.1490.150">
    <property type="entry name" value="Hypothetical protein ph0010, domain 2"/>
    <property type="match status" value="1"/>
</dbReference>
<dbReference type="InterPro" id="IPR023473">
    <property type="entry name" value="AMMECR1"/>
</dbReference>